<dbReference type="Proteomes" id="UP000214720">
    <property type="component" value="Unassembled WGS sequence"/>
</dbReference>
<name>A0A226WR73_CABSO</name>
<evidence type="ECO:0000256" key="5">
    <source>
        <dbReference type="SAM" id="Phobius"/>
    </source>
</evidence>
<evidence type="ECO:0000256" key="1">
    <source>
        <dbReference type="ARBA" id="ARBA00004141"/>
    </source>
</evidence>
<dbReference type="OrthoDB" id="9797953at2"/>
<keyword evidence="2 5" id="KW-0812">Transmembrane</keyword>
<feature type="transmembrane region" description="Helical" evidence="5">
    <location>
        <begin position="168"/>
        <end position="188"/>
    </location>
</feature>
<dbReference type="PRINTS" id="PR01035">
    <property type="entry name" value="TCRTETA"/>
</dbReference>
<feature type="transmembrane region" description="Helical" evidence="5">
    <location>
        <begin position="82"/>
        <end position="100"/>
    </location>
</feature>
<dbReference type="CDD" id="cd06180">
    <property type="entry name" value="MFS_YjiJ"/>
    <property type="match status" value="1"/>
</dbReference>
<feature type="transmembrane region" description="Helical" evidence="5">
    <location>
        <begin position="106"/>
        <end position="128"/>
    </location>
</feature>
<evidence type="ECO:0000313" key="6">
    <source>
        <dbReference type="EMBL" id="OXC73685.1"/>
    </source>
</evidence>
<feature type="transmembrane region" description="Helical" evidence="5">
    <location>
        <begin position="217"/>
        <end position="236"/>
    </location>
</feature>
<reference evidence="7" key="1">
    <citation type="submission" date="2017-01" db="EMBL/GenBank/DDBJ databases">
        <title>Genome Analysis of Deinococcus marmoris KOPRI26562.</title>
        <authorList>
            <person name="Kim J.H."/>
            <person name="Oh H.-M."/>
        </authorList>
    </citation>
    <scope>NUCLEOTIDE SEQUENCE [LARGE SCALE GENOMIC DNA]</scope>
    <source>
        <strain evidence="7">PAMC 26633</strain>
    </source>
</reference>
<dbReference type="Pfam" id="PF06779">
    <property type="entry name" value="MFS_4"/>
    <property type="match status" value="1"/>
</dbReference>
<accession>A0A226WR73</accession>
<keyword evidence="3 5" id="KW-1133">Transmembrane helix</keyword>
<evidence type="ECO:0000256" key="4">
    <source>
        <dbReference type="ARBA" id="ARBA00023136"/>
    </source>
</evidence>
<dbReference type="EMBL" id="MTHB01000246">
    <property type="protein sequence ID" value="OXC73685.1"/>
    <property type="molecule type" value="Genomic_DNA"/>
</dbReference>
<feature type="transmembrane region" description="Helical" evidence="5">
    <location>
        <begin position="334"/>
        <end position="358"/>
    </location>
</feature>
<evidence type="ECO:0000313" key="7">
    <source>
        <dbReference type="Proteomes" id="UP000214720"/>
    </source>
</evidence>
<feature type="transmembrane region" description="Helical" evidence="5">
    <location>
        <begin position="277"/>
        <end position="295"/>
    </location>
</feature>
<feature type="transmembrane region" description="Helical" evidence="5">
    <location>
        <begin position="140"/>
        <end position="162"/>
    </location>
</feature>
<dbReference type="InterPro" id="IPR010645">
    <property type="entry name" value="MFS_4"/>
</dbReference>
<feature type="transmembrane region" description="Helical" evidence="5">
    <location>
        <begin position="301"/>
        <end position="322"/>
    </location>
</feature>
<feature type="transmembrane region" description="Helical" evidence="5">
    <location>
        <begin position="248"/>
        <end position="268"/>
    </location>
</feature>
<evidence type="ECO:0000256" key="3">
    <source>
        <dbReference type="ARBA" id="ARBA00022989"/>
    </source>
</evidence>
<dbReference type="GO" id="GO:0022857">
    <property type="term" value="F:transmembrane transporter activity"/>
    <property type="evidence" value="ECO:0007669"/>
    <property type="project" value="InterPro"/>
</dbReference>
<dbReference type="PANTHER" id="PTHR23537:SF1">
    <property type="entry name" value="SUGAR TRANSPORTER"/>
    <property type="match status" value="1"/>
</dbReference>
<protein>
    <submittedName>
        <fullName evidence="6">Putative transport protein</fullName>
    </submittedName>
</protein>
<gene>
    <name evidence="6" type="ORF">BSU04_36440</name>
</gene>
<keyword evidence="4 5" id="KW-0472">Membrane</keyword>
<organism evidence="6 7">
    <name type="scientific">Caballeronia sordidicola</name>
    <name type="common">Burkholderia sordidicola</name>
    <dbReference type="NCBI Taxonomy" id="196367"/>
    <lineage>
        <taxon>Bacteria</taxon>
        <taxon>Pseudomonadati</taxon>
        <taxon>Pseudomonadota</taxon>
        <taxon>Betaproteobacteria</taxon>
        <taxon>Burkholderiales</taxon>
        <taxon>Burkholderiaceae</taxon>
        <taxon>Caballeronia</taxon>
    </lineage>
</organism>
<dbReference type="Gene3D" id="1.20.1250.20">
    <property type="entry name" value="MFS general substrate transporter like domains"/>
    <property type="match status" value="1"/>
</dbReference>
<dbReference type="InterPro" id="IPR001958">
    <property type="entry name" value="Tet-R_TetA/multi-R_MdtG-like"/>
</dbReference>
<feature type="transmembrane region" description="Helical" evidence="5">
    <location>
        <begin position="370"/>
        <end position="394"/>
    </location>
</feature>
<comment type="caution">
    <text evidence="6">The sequence shown here is derived from an EMBL/GenBank/DDBJ whole genome shotgun (WGS) entry which is preliminary data.</text>
</comment>
<feature type="transmembrane region" description="Helical" evidence="5">
    <location>
        <begin position="55"/>
        <end position="75"/>
    </location>
</feature>
<comment type="subcellular location">
    <subcellularLocation>
        <location evidence="1">Membrane</location>
        <topology evidence="1">Multi-pass membrane protein</topology>
    </subcellularLocation>
</comment>
<dbReference type="InterPro" id="IPR036259">
    <property type="entry name" value="MFS_trans_sf"/>
</dbReference>
<dbReference type="AlphaFoldDB" id="A0A226WR73"/>
<evidence type="ECO:0000256" key="2">
    <source>
        <dbReference type="ARBA" id="ARBA00022692"/>
    </source>
</evidence>
<feature type="transmembrane region" description="Helical" evidence="5">
    <location>
        <begin position="15"/>
        <end position="35"/>
    </location>
</feature>
<sequence>MSTIRQASSTASQGTAALIAALVMAVGMGFGRFAFTGIYPVMVSDAVLTVHQGTLAASANYAGYLAGALLSAAVHPRHSRRLCMLALAGIVLCLGVTALLNAPWLIIAMRGITGAVSAVTMVAASLWLLQHRGHTSGAPLLYAGVGIGIVLSSEMLIVGRAFDLHSAGLWWVLAAGALILGAIALPSLDARPVENPGKRATVHGHESFPALGAGRLIALYGLAGFGYIITATYLPFFVRNAIGSIDPIQVWALFGLGAAPSCFIWHALHMRLGTRRALFLNLALQAIGVILPVVAPNPAGYLGSALIVGGTFMGTTTIAMLAGRRVAHTMRVSILAVMTACFGVGQIVGPLVANAMYAPHHSFSGSLETAAAALAVAALLCVRLSGSAQASAIVQHRL</sequence>
<dbReference type="SUPFAM" id="SSF103473">
    <property type="entry name" value="MFS general substrate transporter"/>
    <property type="match status" value="1"/>
</dbReference>
<dbReference type="PANTHER" id="PTHR23537">
    <property type="match status" value="1"/>
</dbReference>
<dbReference type="RefSeq" id="WP_089164777.1">
    <property type="nucleotide sequence ID" value="NZ_MTHB01000246.1"/>
</dbReference>
<proteinExistence type="predicted"/>
<dbReference type="GO" id="GO:0005886">
    <property type="term" value="C:plasma membrane"/>
    <property type="evidence" value="ECO:0007669"/>
    <property type="project" value="TreeGrafter"/>
</dbReference>
<dbReference type="eggNOG" id="COG2814">
    <property type="taxonomic scope" value="Bacteria"/>
</dbReference>